<gene>
    <name evidence="2" type="ORF">Sangu_2073100</name>
</gene>
<feature type="region of interest" description="Disordered" evidence="1">
    <location>
        <begin position="201"/>
        <end position="282"/>
    </location>
</feature>
<dbReference type="EMBL" id="JACGWK010000013">
    <property type="protein sequence ID" value="KAL0319169.1"/>
    <property type="molecule type" value="Genomic_DNA"/>
</dbReference>
<name>A0AAW2LJ92_9LAMI</name>
<feature type="compositionally biased region" description="Basic and acidic residues" evidence="1">
    <location>
        <begin position="202"/>
        <end position="214"/>
    </location>
</feature>
<proteinExistence type="predicted"/>
<dbReference type="PANTHER" id="PTHR47372:SF11">
    <property type="entry name" value="RE19971P"/>
    <property type="match status" value="1"/>
</dbReference>
<dbReference type="PANTHER" id="PTHR47372">
    <property type="entry name" value="DAUER UP-REGULATED-RELATED"/>
    <property type="match status" value="1"/>
</dbReference>
<dbReference type="GO" id="GO:0005634">
    <property type="term" value="C:nucleus"/>
    <property type="evidence" value="ECO:0007669"/>
    <property type="project" value="TreeGrafter"/>
</dbReference>
<comment type="caution">
    <text evidence="2">The sequence shown here is derived from an EMBL/GenBank/DDBJ whole genome shotgun (WGS) entry which is preliminary data.</text>
</comment>
<feature type="compositionally biased region" description="Basic and acidic residues" evidence="1">
    <location>
        <begin position="221"/>
        <end position="230"/>
    </location>
</feature>
<evidence type="ECO:0000256" key="1">
    <source>
        <dbReference type="SAM" id="MobiDB-lite"/>
    </source>
</evidence>
<reference evidence="2" key="1">
    <citation type="submission" date="2020-06" db="EMBL/GenBank/DDBJ databases">
        <authorList>
            <person name="Li T."/>
            <person name="Hu X."/>
            <person name="Zhang T."/>
            <person name="Song X."/>
            <person name="Zhang H."/>
            <person name="Dai N."/>
            <person name="Sheng W."/>
            <person name="Hou X."/>
            <person name="Wei L."/>
        </authorList>
    </citation>
    <scope>NUCLEOTIDE SEQUENCE</scope>
    <source>
        <strain evidence="2">G01</strain>
        <tissue evidence="2">Leaf</tissue>
    </source>
</reference>
<feature type="compositionally biased region" description="Basic and acidic residues" evidence="1">
    <location>
        <begin position="250"/>
        <end position="272"/>
    </location>
</feature>
<organism evidence="2">
    <name type="scientific">Sesamum angustifolium</name>
    <dbReference type="NCBI Taxonomy" id="2727405"/>
    <lineage>
        <taxon>Eukaryota</taxon>
        <taxon>Viridiplantae</taxon>
        <taxon>Streptophyta</taxon>
        <taxon>Embryophyta</taxon>
        <taxon>Tracheophyta</taxon>
        <taxon>Spermatophyta</taxon>
        <taxon>Magnoliopsida</taxon>
        <taxon>eudicotyledons</taxon>
        <taxon>Gunneridae</taxon>
        <taxon>Pentapetalae</taxon>
        <taxon>asterids</taxon>
        <taxon>lamiids</taxon>
        <taxon>Lamiales</taxon>
        <taxon>Pedaliaceae</taxon>
        <taxon>Sesamum</taxon>
    </lineage>
</organism>
<sequence length="282" mass="30523">MLGIVEDVVSPAAAKLPRLAEEATRAHAQGVEQSSSELVRTKTHLVTIRTVLIKHKSIAHGPADMPHAMRFLPSALNVKVKKFNQARPIAFGGPIPTGGRHVTIRYSTGITELVAAKRHSDVCFDPIENHCRLFLARLCYTIKVVLRRDSVSSAMYLICIAHRITSSSKRGVVPARPPMIRDLVPIPSLVIHAEKTGQAMDTMKDKAQATKDKASQAADSARGRTHDAKDQTGSYLDAAKDKASQTAQATKEKASEMAESGKETAQAGKERTGGFLQKTGDK</sequence>
<evidence type="ECO:0000313" key="2">
    <source>
        <dbReference type="EMBL" id="KAL0319169.1"/>
    </source>
</evidence>
<accession>A0AAW2LJ92</accession>
<protein>
    <submittedName>
        <fullName evidence="2">Uncharacterized protein</fullName>
    </submittedName>
</protein>
<reference evidence="2" key="2">
    <citation type="journal article" date="2024" name="Plant">
        <title>Genomic evolution and insights into agronomic trait innovations of Sesamum species.</title>
        <authorList>
            <person name="Miao H."/>
            <person name="Wang L."/>
            <person name="Qu L."/>
            <person name="Liu H."/>
            <person name="Sun Y."/>
            <person name="Le M."/>
            <person name="Wang Q."/>
            <person name="Wei S."/>
            <person name="Zheng Y."/>
            <person name="Lin W."/>
            <person name="Duan Y."/>
            <person name="Cao H."/>
            <person name="Xiong S."/>
            <person name="Wang X."/>
            <person name="Wei L."/>
            <person name="Li C."/>
            <person name="Ma Q."/>
            <person name="Ju M."/>
            <person name="Zhao R."/>
            <person name="Li G."/>
            <person name="Mu C."/>
            <person name="Tian Q."/>
            <person name="Mei H."/>
            <person name="Zhang T."/>
            <person name="Gao T."/>
            <person name="Zhang H."/>
        </authorList>
    </citation>
    <scope>NUCLEOTIDE SEQUENCE</scope>
    <source>
        <strain evidence="2">G01</strain>
    </source>
</reference>
<dbReference type="AlphaFoldDB" id="A0AAW2LJ92"/>